<feature type="domain" description="ABC transporter" evidence="6">
    <location>
        <begin position="5"/>
        <end position="261"/>
    </location>
</feature>
<dbReference type="InterPro" id="IPR017871">
    <property type="entry name" value="ABC_transporter-like_CS"/>
</dbReference>
<dbReference type="InterPro" id="IPR003439">
    <property type="entry name" value="ABC_transporter-like_ATP-bd"/>
</dbReference>
<evidence type="ECO:0000313" key="8">
    <source>
        <dbReference type="Proteomes" id="UP001549076"/>
    </source>
</evidence>
<evidence type="ECO:0000313" key="7">
    <source>
        <dbReference type="EMBL" id="MET3792855.1"/>
    </source>
</evidence>
<dbReference type="Proteomes" id="UP001549076">
    <property type="component" value="Unassembled WGS sequence"/>
</dbReference>
<name>A0ABV2N1C1_9HYPH</name>
<comment type="similarity">
    <text evidence="2">Belongs to the ABC transporter superfamily.</text>
</comment>
<dbReference type="RefSeq" id="WP_354196240.1">
    <property type="nucleotide sequence ID" value="NZ_JBEPML010000010.1"/>
</dbReference>
<proteinExistence type="inferred from homology"/>
<dbReference type="InterPro" id="IPR003593">
    <property type="entry name" value="AAA+_ATPase"/>
</dbReference>
<evidence type="ECO:0000259" key="6">
    <source>
        <dbReference type="PROSITE" id="PS50893"/>
    </source>
</evidence>
<evidence type="ECO:0000256" key="2">
    <source>
        <dbReference type="ARBA" id="ARBA00005417"/>
    </source>
</evidence>
<dbReference type="Pfam" id="PF08352">
    <property type="entry name" value="oligo_HPY"/>
    <property type="match status" value="2"/>
</dbReference>
<comment type="caution">
    <text evidence="7">The sequence shown here is derived from an EMBL/GenBank/DDBJ whole genome shotgun (WGS) entry which is preliminary data.</text>
</comment>
<keyword evidence="3" id="KW-0813">Transport</keyword>
<dbReference type="PANTHER" id="PTHR43776">
    <property type="entry name" value="TRANSPORT ATP-BINDING PROTEIN"/>
    <property type="match status" value="1"/>
</dbReference>
<dbReference type="InterPro" id="IPR013563">
    <property type="entry name" value="Oligopep_ABC_C"/>
</dbReference>
<keyword evidence="5" id="KW-0067">ATP-binding</keyword>
<dbReference type="InterPro" id="IPR050319">
    <property type="entry name" value="ABC_transp_ATP-bind"/>
</dbReference>
<feature type="domain" description="ABC transporter" evidence="6">
    <location>
        <begin position="283"/>
        <end position="526"/>
    </location>
</feature>
<dbReference type="Gene3D" id="3.40.50.300">
    <property type="entry name" value="P-loop containing nucleotide triphosphate hydrolases"/>
    <property type="match status" value="2"/>
</dbReference>
<accession>A0ABV2N1C1</accession>
<dbReference type="PROSITE" id="PS50893">
    <property type="entry name" value="ABC_TRANSPORTER_2"/>
    <property type="match status" value="2"/>
</dbReference>
<organism evidence="7 8">
    <name type="scientific">Aquamicrobium terrae</name>
    <dbReference type="NCBI Taxonomy" id="1324945"/>
    <lineage>
        <taxon>Bacteria</taxon>
        <taxon>Pseudomonadati</taxon>
        <taxon>Pseudomonadota</taxon>
        <taxon>Alphaproteobacteria</taxon>
        <taxon>Hyphomicrobiales</taxon>
        <taxon>Phyllobacteriaceae</taxon>
        <taxon>Aquamicrobium</taxon>
    </lineage>
</organism>
<dbReference type="Pfam" id="PF00005">
    <property type="entry name" value="ABC_tran"/>
    <property type="match status" value="2"/>
</dbReference>
<evidence type="ECO:0000256" key="5">
    <source>
        <dbReference type="ARBA" id="ARBA00022840"/>
    </source>
</evidence>
<dbReference type="CDD" id="cd03257">
    <property type="entry name" value="ABC_NikE_OppD_transporters"/>
    <property type="match status" value="2"/>
</dbReference>
<keyword evidence="8" id="KW-1185">Reference proteome</keyword>
<dbReference type="PROSITE" id="PS00211">
    <property type="entry name" value="ABC_TRANSPORTER_1"/>
    <property type="match status" value="2"/>
</dbReference>
<evidence type="ECO:0000256" key="3">
    <source>
        <dbReference type="ARBA" id="ARBA00022448"/>
    </source>
</evidence>
<dbReference type="InterPro" id="IPR027417">
    <property type="entry name" value="P-loop_NTPase"/>
</dbReference>
<gene>
    <name evidence="7" type="ORF">ABID37_003078</name>
</gene>
<comment type="subcellular location">
    <subcellularLocation>
        <location evidence="1">Cell inner membrane</location>
        <topology evidence="1">Peripheral membrane protein</topology>
    </subcellularLocation>
</comment>
<dbReference type="EMBL" id="JBEPML010000010">
    <property type="protein sequence ID" value="MET3792855.1"/>
    <property type="molecule type" value="Genomic_DNA"/>
</dbReference>
<dbReference type="SUPFAM" id="SSF52540">
    <property type="entry name" value="P-loop containing nucleoside triphosphate hydrolases"/>
    <property type="match status" value="2"/>
</dbReference>
<reference evidence="7 8" key="1">
    <citation type="submission" date="2024-06" db="EMBL/GenBank/DDBJ databases">
        <title>Genomic Encyclopedia of Type Strains, Phase IV (KMG-IV): sequencing the most valuable type-strain genomes for metagenomic binning, comparative biology and taxonomic classification.</title>
        <authorList>
            <person name="Goeker M."/>
        </authorList>
    </citation>
    <scope>NUCLEOTIDE SEQUENCE [LARGE SCALE GENOMIC DNA]</scope>
    <source>
        <strain evidence="7 8">DSM 27865</strain>
    </source>
</reference>
<dbReference type="NCBIfam" id="NF008453">
    <property type="entry name" value="PRK11308.1"/>
    <property type="match status" value="2"/>
</dbReference>
<evidence type="ECO:0000256" key="4">
    <source>
        <dbReference type="ARBA" id="ARBA00022741"/>
    </source>
</evidence>
<sequence>MSALLKISDFSLDIDTFDGTLPLLRNVSLEINKGDTLGIVGESGSGKTMLVRTVMGIGPRQSRRTGGGITFDGIDLTGLDDKGWRKIRGVRISMIFQDPMTYLNPLFTVGQQIVDVIRAHHRAVGEKLPGRAACQARAEQLLGQVGINDPARVYAQYPHQLSGGMRQRVLISMALAGKPDVLIADEPTTALDVTVQAQVLALINELVAKLNLTVIMISHDIGAIAAVASRCAVMYRGEIVEQGRTRDILTAPQHEYTKRLLASVPEFGDQAAVAAKPQSAPLLEIRNIGKIYHSAGRDIRAVDDVSFSVAEGEVLGVVGESGSGKSTLARLLLRLIEPTSGSVHLEGKSLQALSPQELRRMRRHMQFVFQNPHSALNGRHNIADAIGEPLRIQEGLSGRALRAEVERLLDVVQLPRNFAYRYPHELSGGQKQRVCIARAVALKPRILVLDEPTSALDVSVQAQILEFLSELRAEMNLTYVFISHDLTVVNHICDRILVMRNGKIVEQGTTQDVFHAPQQPYTQALLASARATSKEAALAEAAAP</sequence>
<evidence type="ECO:0000256" key="1">
    <source>
        <dbReference type="ARBA" id="ARBA00004417"/>
    </source>
</evidence>
<dbReference type="SMART" id="SM00382">
    <property type="entry name" value="AAA"/>
    <property type="match status" value="2"/>
</dbReference>
<protein>
    <submittedName>
        <fullName evidence="7">ABC-type glutathione transport system ATPase component</fullName>
    </submittedName>
</protein>
<keyword evidence="4" id="KW-0547">Nucleotide-binding</keyword>
<dbReference type="NCBIfam" id="NF007739">
    <property type="entry name" value="PRK10419.1"/>
    <property type="match status" value="2"/>
</dbReference>